<keyword evidence="4" id="KW-1185">Reference proteome</keyword>
<evidence type="ECO:0000256" key="1">
    <source>
        <dbReference type="SAM" id="Phobius"/>
    </source>
</evidence>
<keyword evidence="1" id="KW-0472">Membrane</keyword>
<keyword evidence="1" id="KW-0812">Transmembrane</keyword>
<keyword evidence="1" id="KW-1133">Transmembrane helix</keyword>
<evidence type="ECO:0000256" key="2">
    <source>
        <dbReference type="SAM" id="SignalP"/>
    </source>
</evidence>
<dbReference type="Proteomes" id="UP000076552">
    <property type="component" value="Unassembled WGS sequence"/>
</dbReference>
<feature type="chain" id="PRO_5007879625" evidence="2">
    <location>
        <begin position="21"/>
        <end position="172"/>
    </location>
</feature>
<organism evidence="3 4">
    <name type="scientific">Colletotrichum tofieldiae</name>
    <dbReference type="NCBI Taxonomy" id="708197"/>
    <lineage>
        <taxon>Eukaryota</taxon>
        <taxon>Fungi</taxon>
        <taxon>Dikarya</taxon>
        <taxon>Ascomycota</taxon>
        <taxon>Pezizomycotina</taxon>
        <taxon>Sordariomycetes</taxon>
        <taxon>Hypocreomycetidae</taxon>
        <taxon>Glomerellales</taxon>
        <taxon>Glomerellaceae</taxon>
        <taxon>Colletotrichum</taxon>
        <taxon>Colletotrichum spaethianum species complex</taxon>
    </lineage>
</organism>
<sequence>MRCFLSIFLTGLLMAVPILALVPSLNYLPFELEKRDCGFSHCDCQRVQCVLDFCFDDHVDPWVLVDSAILTILLFIIVNQYYGVDCGQWDNWKQNDPAEFCNNGLRRGNGVFYINRKFGSLGPAFDVSYKNDKASDPNRGSVSGSCRPVQDVQCNCHSRYNPEKHDCSSSCN</sequence>
<evidence type="ECO:0000313" key="3">
    <source>
        <dbReference type="EMBL" id="KZL70898.1"/>
    </source>
</evidence>
<dbReference type="EMBL" id="LFIV01000082">
    <property type="protein sequence ID" value="KZL70898.1"/>
    <property type="molecule type" value="Genomic_DNA"/>
</dbReference>
<feature type="transmembrane region" description="Helical" evidence="1">
    <location>
        <begin position="62"/>
        <end position="84"/>
    </location>
</feature>
<comment type="caution">
    <text evidence="3">The sequence shown here is derived from an EMBL/GenBank/DDBJ whole genome shotgun (WGS) entry which is preliminary data.</text>
</comment>
<accession>A0A166SLT1</accession>
<protein>
    <submittedName>
        <fullName evidence="3">Uncharacterized protein</fullName>
    </submittedName>
</protein>
<evidence type="ECO:0000313" key="4">
    <source>
        <dbReference type="Proteomes" id="UP000076552"/>
    </source>
</evidence>
<gene>
    <name evidence="3" type="ORF">CT0861_01323</name>
</gene>
<dbReference type="AlphaFoldDB" id="A0A166SLT1"/>
<feature type="signal peptide" evidence="2">
    <location>
        <begin position="1"/>
        <end position="20"/>
    </location>
</feature>
<reference evidence="3 4" key="1">
    <citation type="submission" date="2015-06" db="EMBL/GenBank/DDBJ databases">
        <title>Survival trade-offs in plant roots during colonization by closely related pathogenic and mutualistic fungi.</title>
        <authorList>
            <person name="Hacquard S."/>
            <person name="Kracher B."/>
            <person name="Hiruma K."/>
            <person name="Weinman A."/>
            <person name="Muench P."/>
            <person name="Garrido Oter R."/>
            <person name="Ver Loren van Themaat E."/>
            <person name="Dallerey J.-F."/>
            <person name="Damm U."/>
            <person name="Henrissat B."/>
            <person name="Lespinet O."/>
            <person name="Thon M."/>
            <person name="Kemen E."/>
            <person name="McHardy A.C."/>
            <person name="Schulze-Lefert P."/>
            <person name="O'Connell R.J."/>
        </authorList>
    </citation>
    <scope>NUCLEOTIDE SEQUENCE [LARGE SCALE GENOMIC DNA]</scope>
    <source>
        <strain evidence="3 4">0861</strain>
    </source>
</reference>
<name>A0A166SLT1_9PEZI</name>
<keyword evidence="2" id="KW-0732">Signal</keyword>
<proteinExistence type="predicted"/>